<name>A0ACD1AFM6_9FIRM</name>
<proteinExistence type="predicted"/>
<gene>
    <name evidence="1" type="ORF">FRZ06_17475</name>
</gene>
<protein>
    <submittedName>
        <fullName evidence="1">ROK family protein</fullName>
    </submittedName>
</protein>
<dbReference type="EMBL" id="CP042469">
    <property type="protein sequence ID" value="QOX65008.1"/>
    <property type="molecule type" value="Genomic_DNA"/>
</dbReference>
<keyword evidence="2" id="KW-1185">Reference proteome</keyword>
<organism evidence="1 2">
    <name type="scientific">Anoxybacterium hadale</name>
    <dbReference type="NCBI Taxonomy" id="3408580"/>
    <lineage>
        <taxon>Bacteria</taxon>
        <taxon>Bacillati</taxon>
        <taxon>Bacillota</taxon>
        <taxon>Clostridia</taxon>
        <taxon>Peptostreptococcales</taxon>
        <taxon>Anaerovoracaceae</taxon>
        <taxon>Anoxybacterium</taxon>
    </lineage>
</organism>
<reference evidence="1" key="1">
    <citation type="submission" date="2019-08" db="EMBL/GenBank/DDBJ databases">
        <title>Genome sequence of Clostridiales bacterium MT110.</title>
        <authorList>
            <person name="Cao J."/>
        </authorList>
    </citation>
    <scope>NUCLEOTIDE SEQUENCE</scope>
    <source>
        <strain evidence="1">MT110</strain>
    </source>
</reference>
<evidence type="ECO:0000313" key="1">
    <source>
        <dbReference type="EMBL" id="QOX65008.1"/>
    </source>
</evidence>
<sequence length="298" mass="32247">MYLCIDIGGTAIKYGIAHVSKKTIEFIDKKEIATDAKKIKGPGIEKKIVSIVRENRKAYELEGVAISTAGVVNSVTGDIIFANDNIPDYIGINLKKRVENEFGLPCAVENDVNAAALGELAYGSGQDYEHILCLTVGTGIGGALILDGKLYHGSTYNAGEVGYMSINGRTLEEEASVSALIQRVLDQMDDKEITLDGKSIFHLARNGNAICQKEIDRMCSALAQGIVQCVCITNPQAVILGGGIMSQEDYLRPIMEQYLEKYIWNNTIGNIKLIFAVLGNDAGMAGAGYNLKQKIDDM</sequence>
<evidence type="ECO:0000313" key="2">
    <source>
        <dbReference type="Proteomes" id="UP000594014"/>
    </source>
</evidence>
<accession>A0ACD1AFM6</accession>
<dbReference type="Proteomes" id="UP000594014">
    <property type="component" value="Chromosome"/>
</dbReference>